<dbReference type="Gene3D" id="1.20.58.1040">
    <property type="match status" value="1"/>
</dbReference>
<comment type="subcellular location">
    <subcellularLocation>
        <location evidence="1">Cell envelope</location>
    </subcellularLocation>
    <subcellularLocation>
        <location evidence="10">Cell membrane</location>
        <topology evidence="10">Lipid-anchor</topology>
        <topology evidence="10">GPI-anchor</topology>
    </subcellularLocation>
    <subcellularLocation>
        <location evidence="2">Membrane</location>
        <topology evidence="2">Lipid-anchor</topology>
        <topology evidence="2">GPI-anchor</topology>
    </subcellularLocation>
</comment>
<dbReference type="SMART" id="SM00768">
    <property type="entry name" value="X8"/>
    <property type="match status" value="1"/>
</dbReference>
<dbReference type="EMBL" id="MBFR01000187">
    <property type="protein sequence ID" value="PVU91738.1"/>
    <property type="molecule type" value="Genomic_DNA"/>
</dbReference>
<accession>A0A2T9YHA5</accession>
<name>A0A2T9YHA5_9FUNG</name>
<keyword evidence="7" id="KW-1015">Disulfide bond</keyword>
<evidence type="ECO:0000256" key="9">
    <source>
        <dbReference type="ARBA" id="ARBA00023288"/>
    </source>
</evidence>
<dbReference type="InterPro" id="IPR004886">
    <property type="entry name" value="Glucanosyltransferase"/>
</dbReference>
<evidence type="ECO:0000256" key="6">
    <source>
        <dbReference type="ARBA" id="ARBA00023136"/>
    </source>
</evidence>
<dbReference type="STRING" id="133385.A0A2T9YHA5"/>
<dbReference type="GO" id="GO:0071970">
    <property type="term" value="P:fungal-type cell wall (1-&gt;3)-beta-D-glucan biosynthetic process"/>
    <property type="evidence" value="ECO:0007669"/>
    <property type="project" value="TreeGrafter"/>
</dbReference>
<dbReference type="Proteomes" id="UP000245383">
    <property type="component" value="Unassembled WGS sequence"/>
</dbReference>
<evidence type="ECO:0000256" key="4">
    <source>
        <dbReference type="ARBA" id="ARBA00022622"/>
    </source>
</evidence>
<keyword evidence="5" id="KW-0732">Signal</keyword>
<dbReference type="EC" id="2.4.1.-" evidence="10"/>
<dbReference type="GO" id="GO:0005886">
    <property type="term" value="C:plasma membrane"/>
    <property type="evidence" value="ECO:0007669"/>
    <property type="project" value="UniProtKB-SubCell"/>
</dbReference>
<feature type="domain" description="X8" evidence="12">
    <location>
        <begin position="323"/>
        <end position="420"/>
    </location>
</feature>
<comment type="caution">
    <text evidence="13">The sequence shown here is derived from an EMBL/GenBank/DDBJ whole genome shotgun (WGS) entry which is preliminary data.</text>
</comment>
<dbReference type="OrthoDB" id="421038at2759"/>
<evidence type="ECO:0000256" key="2">
    <source>
        <dbReference type="ARBA" id="ARBA00004589"/>
    </source>
</evidence>
<keyword evidence="4 10" id="KW-0336">GPI-anchor</keyword>
<dbReference type="PANTHER" id="PTHR31468">
    <property type="entry name" value="1,3-BETA-GLUCANOSYLTRANSFERASE GAS1"/>
    <property type="match status" value="1"/>
</dbReference>
<dbReference type="GO" id="GO:0031505">
    <property type="term" value="P:fungal-type cell wall organization"/>
    <property type="evidence" value="ECO:0007669"/>
    <property type="project" value="TreeGrafter"/>
</dbReference>
<dbReference type="Pfam" id="PF03198">
    <property type="entry name" value="Glyco_hydro_72"/>
    <property type="match status" value="1"/>
</dbReference>
<evidence type="ECO:0000256" key="10">
    <source>
        <dbReference type="RuleBase" id="RU361209"/>
    </source>
</evidence>
<evidence type="ECO:0000259" key="12">
    <source>
        <dbReference type="SMART" id="SM00768"/>
    </source>
</evidence>
<feature type="region of interest" description="Disordered" evidence="11">
    <location>
        <begin position="428"/>
        <end position="448"/>
    </location>
</feature>
<dbReference type="InterPro" id="IPR012946">
    <property type="entry name" value="X8"/>
</dbReference>
<dbReference type="SUPFAM" id="SSF51445">
    <property type="entry name" value="(Trans)glycosidases"/>
    <property type="match status" value="1"/>
</dbReference>
<evidence type="ECO:0000256" key="3">
    <source>
        <dbReference type="ARBA" id="ARBA00007528"/>
    </source>
</evidence>
<dbReference type="AlphaFoldDB" id="A0A2T9YHA5"/>
<evidence type="ECO:0000256" key="11">
    <source>
        <dbReference type="SAM" id="MobiDB-lite"/>
    </source>
</evidence>
<keyword evidence="14" id="KW-1185">Reference proteome</keyword>
<dbReference type="GO" id="GO:0042124">
    <property type="term" value="F:1,3-beta-glucanosyltransferase activity"/>
    <property type="evidence" value="ECO:0007669"/>
    <property type="project" value="TreeGrafter"/>
</dbReference>
<comment type="function">
    <text evidence="10">Splits internally a 1,3-beta-glucan molecule and transfers the newly generated reducing end (the donor) to the non-reducing end of another 1,3-beta-glucan molecule (the acceptor) forming a 1,3-beta linkage, resulting in the elongation of 1,3-beta-glucan chains in the cell wall.</text>
</comment>
<proteinExistence type="inferred from homology"/>
<keyword evidence="10" id="KW-0808">Transferase</keyword>
<evidence type="ECO:0000313" key="14">
    <source>
        <dbReference type="Proteomes" id="UP000245383"/>
    </source>
</evidence>
<protein>
    <recommendedName>
        <fullName evidence="10">1,3-beta-glucanosyltransferase</fullName>
        <ecNumber evidence="10">2.4.1.-</ecNumber>
    </recommendedName>
</protein>
<keyword evidence="6 10" id="KW-0472">Membrane</keyword>
<organism evidence="13 14">
    <name type="scientific">Smittium simulii</name>
    <dbReference type="NCBI Taxonomy" id="133385"/>
    <lineage>
        <taxon>Eukaryota</taxon>
        <taxon>Fungi</taxon>
        <taxon>Fungi incertae sedis</taxon>
        <taxon>Zoopagomycota</taxon>
        <taxon>Kickxellomycotina</taxon>
        <taxon>Harpellomycetes</taxon>
        <taxon>Harpellales</taxon>
        <taxon>Legeriomycetaceae</taxon>
        <taxon>Smittium</taxon>
    </lineage>
</organism>
<keyword evidence="8" id="KW-0325">Glycoprotein</keyword>
<evidence type="ECO:0000313" key="13">
    <source>
        <dbReference type="EMBL" id="PVU91738.1"/>
    </source>
</evidence>
<keyword evidence="9 10" id="KW-0449">Lipoprotein</keyword>
<comment type="similarity">
    <text evidence="3 10">Belongs to the glycosyl hydrolase 72 family.</text>
</comment>
<dbReference type="Pfam" id="PF07983">
    <property type="entry name" value="X8"/>
    <property type="match status" value="1"/>
</dbReference>
<reference evidence="13 14" key="1">
    <citation type="journal article" date="2018" name="MBio">
        <title>Comparative Genomics Reveals the Core Gene Toolbox for the Fungus-Insect Symbiosis.</title>
        <authorList>
            <person name="Wang Y."/>
            <person name="Stata M."/>
            <person name="Wang W."/>
            <person name="Stajich J.E."/>
            <person name="White M.M."/>
            <person name="Moncalvo J.M."/>
        </authorList>
    </citation>
    <scope>NUCLEOTIDE SEQUENCE [LARGE SCALE GENOMIC DNA]</scope>
    <source>
        <strain evidence="13 14">SWE-8-4</strain>
    </source>
</reference>
<evidence type="ECO:0000256" key="7">
    <source>
        <dbReference type="ARBA" id="ARBA00023157"/>
    </source>
</evidence>
<evidence type="ECO:0000256" key="8">
    <source>
        <dbReference type="ARBA" id="ARBA00023180"/>
    </source>
</evidence>
<dbReference type="InterPro" id="IPR017853">
    <property type="entry name" value="GH"/>
</dbReference>
<evidence type="ECO:0000256" key="1">
    <source>
        <dbReference type="ARBA" id="ARBA00004196"/>
    </source>
</evidence>
<dbReference type="PANTHER" id="PTHR31468:SF2">
    <property type="entry name" value="1,3-BETA-GLUCANOSYLTRANSFERASE GAS1"/>
    <property type="match status" value="1"/>
</dbReference>
<gene>
    <name evidence="13" type="ORF">BB561_004247</name>
</gene>
<dbReference type="Gene3D" id="3.20.20.80">
    <property type="entry name" value="Glycosidases"/>
    <property type="match status" value="1"/>
</dbReference>
<dbReference type="GO" id="GO:0098552">
    <property type="term" value="C:side of membrane"/>
    <property type="evidence" value="ECO:0007669"/>
    <property type="project" value="UniProtKB-KW"/>
</dbReference>
<evidence type="ECO:0000256" key="5">
    <source>
        <dbReference type="ARBA" id="ARBA00022729"/>
    </source>
</evidence>
<sequence>MTGNTNVIRDPLADEAGCKRDLEVLKDLKVNSIRVYETDYNQNHDACMKMLSDAGIYVMLDISIPKVSVNRKNPMWDTEMHSYFIKKVDSFSKYDNVIAYIIGNEVSNDVETTPASAFVKASLRDIKSYLKSKKIDIPVGYVDNDDPKFRDSLISYFNCGDDPLARADFFGVNTYRWCGSDLTFESSGYKSMVEPFIKYSIPSIITEYGCITAERSFDELKAILGPDMQDITSGAILYEYSLEPNEYGIVQVSYGSSDVKKLKYYDNFKSAVASVKPKGVKESDYKSSNGISDCPKVTDSWRCSEKLPPSPSEKACECLKNSLKCSLSSSFDIESESDSKAATKFADLVCGLTDCSEIGTNATKGEYGKFSFCNPKEKFSWIANKNFMNKKGASDSCKIDGVSTSENSKPSVSDLSTCEKYIEDISVSKSGYGSDSKSSSNDSSSSKSSAIKSTAKATGFSLFVVSSILFVLSNF</sequence>